<name>A0A8J1UKN7_OWEFU</name>
<dbReference type="AlphaFoldDB" id="A0A8J1UKN7"/>
<dbReference type="InterPro" id="IPR017856">
    <property type="entry name" value="Integrase-like_N"/>
</dbReference>
<comment type="caution">
    <text evidence="3">The sequence shown here is derived from an EMBL/GenBank/DDBJ whole genome shotgun (WGS) entry which is preliminary data.</text>
</comment>
<comment type="similarity">
    <text evidence="2">Belongs to the TACO1 family.</text>
</comment>
<comment type="subcellular location">
    <subcellularLocation>
        <location evidence="1">Mitochondrion</location>
    </subcellularLocation>
</comment>
<dbReference type="FunFam" id="1.10.10.200:FF:000002">
    <property type="entry name" value="Probable transcriptional regulatory protein CLM62_37755"/>
    <property type="match status" value="1"/>
</dbReference>
<dbReference type="GO" id="GO:0005739">
    <property type="term" value="C:mitochondrion"/>
    <property type="evidence" value="ECO:0007669"/>
    <property type="project" value="UniProtKB-SubCell"/>
</dbReference>
<gene>
    <name evidence="3" type="ORF">OFUS_LOCUS13784</name>
</gene>
<dbReference type="EMBL" id="CAIIXF020000007">
    <property type="protein sequence ID" value="CAH1788214.1"/>
    <property type="molecule type" value="Genomic_DNA"/>
</dbReference>
<reference evidence="3" key="1">
    <citation type="submission" date="2022-03" db="EMBL/GenBank/DDBJ databases">
        <authorList>
            <person name="Martin C."/>
        </authorList>
    </citation>
    <scope>NUCLEOTIDE SEQUENCE</scope>
</reference>
<dbReference type="OrthoDB" id="2017544at2759"/>
<organism evidence="3 4">
    <name type="scientific">Owenia fusiformis</name>
    <name type="common">Polychaete worm</name>
    <dbReference type="NCBI Taxonomy" id="6347"/>
    <lineage>
        <taxon>Eukaryota</taxon>
        <taxon>Metazoa</taxon>
        <taxon>Spiralia</taxon>
        <taxon>Lophotrochozoa</taxon>
        <taxon>Annelida</taxon>
        <taxon>Polychaeta</taxon>
        <taxon>Sedentaria</taxon>
        <taxon>Canalipalpata</taxon>
        <taxon>Sabellida</taxon>
        <taxon>Oweniida</taxon>
        <taxon>Oweniidae</taxon>
        <taxon>Owenia</taxon>
    </lineage>
</organism>
<proteinExistence type="inferred from homology"/>
<dbReference type="Proteomes" id="UP000749559">
    <property type="component" value="Unassembled WGS sequence"/>
</dbReference>
<dbReference type="Gene3D" id="1.10.10.200">
    <property type="match status" value="1"/>
</dbReference>
<dbReference type="PANTHER" id="PTHR12532:SF0">
    <property type="entry name" value="TRANSLATIONAL ACTIVATOR OF CYTOCHROME C OXIDASE 1"/>
    <property type="match status" value="1"/>
</dbReference>
<dbReference type="InterPro" id="IPR049083">
    <property type="entry name" value="TACO1_YebC_N"/>
</dbReference>
<sequence length="160" mass="17770">MASLKNTAKLPFLTIWKRIANPIISVSSHKDWLKYVPERTMAGHSKWANIRHTKGAKDHARGQLTHKLTQAIRIAIREGGSADLKLNTSLANAVARANGNDVPKATIDKVLKQGKEDATNATRYLAEARGPDGTVFIFDCYTAKSKFLMSNMKNVCKRHK</sequence>
<evidence type="ECO:0000313" key="3">
    <source>
        <dbReference type="EMBL" id="CAH1788214.1"/>
    </source>
</evidence>
<protein>
    <submittedName>
        <fullName evidence="3">Uncharacterized protein</fullName>
    </submittedName>
</protein>
<dbReference type="InterPro" id="IPR002876">
    <property type="entry name" value="Transcrip_reg_TACO1-like"/>
</dbReference>
<dbReference type="SUPFAM" id="SSF75625">
    <property type="entry name" value="YebC-like"/>
    <property type="match status" value="1"/>
</dbReference>
<feature type="non-terminal residue" evidence="3">
    <location>
        <position position="160"/>
    </location>
</feature>
<evidence type="ECO:0000313" key="4">
    <source>
        <dbReference type="Proteomes" id="UP000749559"/>
    </source>
</evidence>
<evidence type="ECO:0000256" key="1">
    <source>
        <dbReference type="ARBA" id="ARBA00004173"/>
    </source>
</evidence>
<keyword evidence="4" id="KW-1185">Reference proteome</keyword>
<accession>A0A8J1UKN7</accession>
<dbReference type="InterPro" id="IPR029072">
    <property type="entry name" value="YebC-like"/>
</dbReference>
<dbReference type="Pfam" id="PF20772">
    <property type="entry name" value="TACO1_YebC_N"/>
    <property type="match status" value="1"/>
</dbReference>
<evidence type="ECO:0000256" key="2">
    <source>
        <dbReference type="ARBA" id="ARBA00008724"/>
    </source>
</evidence>
<dbReference type="PANTHER" id="PTHR12532">
    <property type="entry name" value="TRANSLATIONAL ACTIVATOR OF CYTOCHROME C OXIDASE 1"/>
    <property type="match status" value="1"/>
</dbReference>